<reference evidence="3 4" key="1">
    <citation type="submission" date="2016-02" db="EMBL/GenBank/DDBJ databases">
        <title>Genome analysis of coral dinoflagellate symbionts highlights evolutionary adaptations to a symbiotic lifestyle.</title>
        <authorList>
            <person name="Aranda M."/>
            <person name="Li Y."/>
            <person name="Liew Y.J."/>
            <person name="Baumgarten S."/>
            <person name="Simakov O."/>
            <person name="Wilson M."/>
            <person name="Piel J."/>
            <person name="Ashoor H."/>
            <person name="Bougouffa S."/>
            <person name="Bajic V.B."/>
            <person name="Ryu T."/>
            <person name="Ravasi T."/>
            <person name="Bayer T."/>
            <person name="Micklem G."/>
            <person name="Kim H."/>
            <person name="Bhak J."/>
            <person name="Lajeunesse T.C."/>
            <person name="Voolstra C.R."/>
        </authorList>
    </citation>
    <scope>NUCLEOTIDE SEQUENCE [LARGE SCALE GENOMIC DNA]</scope>
    <source>
        <strain evidence="3 4">CCMP2467</strain>
    </source>
</reference>
<evidence type="ECO:0000313" key="3">
    <source>
        <dbReference type="EMBL" id="OLQ10088.1"/>
    </source>
</evidence>
<evidence type="ECO:0000313" key="4">
    <source>
        <dbReference type="Proteomes" id="UP000186817"/>
    </source>
</evidence>
<comment type="caution">
    <text evidence="3">The sequence shown here is derived from an EMBL/GenBank/DDBJ whole genome shotgun (WGS) entry which is preliminary data.</text>
</comment>
<protein>
    <submittedName>
        <fullName evidence="3">Uncharacterized protein</fullName>
    </submittedName>
</protein>
<dbReference type="Proteomes" id="UP000186817">
    <property type="component" value="Unassembled WGS sequence"/>
</dbReference>
<keyword evidence="1" id="KW-0175">Coiled coil</keyword>
<gene>
    <name evidence="3" type="ORF">AK812_SmicGene6211</name>
</gene>
<feature type="region of interest" description="Disordered" evidence="2">
    <location>
        <begin position="121"/>
        <end position="145"/>
    </location>
</feature>
<evidence type="ECO:0000256" key="1">
    <source>
        <dbReference type="SAM" id="Coils"/>
    </source>
</evidence>
<evidence type="ECO:0000256" key="2">
    <source>
        <dbReference type="SAM" id="MobiDB-lite"/>
    </source>
</evidence>
<name>A0A1Q9ERT0_SYMMI</name>
<accession>A0A1Q9ERT0</accession>
<keyword evidence="4" id="KW-1185">Reference proteome</keyword>
<feature type="compositionally biased region" description="Polar residues" evidence="2">
    <location>
        <begin position="133"/>
        <end position="145"/>
    </location>
</feature>
<dbReference type="AlphaFoldDB" id="A0A1Q9ERT0"/>
<feature type="coiled-coil region" evidence="1">
    <location>
        <begin position="42"/>
        <end position="104"/>
    </location>
</feature>
<dbReference type="EMBL" id="LSRX01000084">
    <property type="protein sequence ID" value="OLQ10088.1"/>
    <property type="molecule type" value="Genomic_DNA"/>
</dbReference>
<sequence>MQISWKAWQEWSMELICRQLGLPGTAWVGLGPPGIGKRTLQVRAEKRLRESAEERSARLTREVARLGGDTAEHQTTIESLSRRLDKLRGMAKAKDQNLKTFEAQTAELHARLRYSGEDIKDAHPLRGMKKSRPNLSTGKLPSLSF</sequence>
<organism evidence="3 4">
    <name type="scientific">Symbiodinium microadriaticum</name>
    <name type="common">Dinoflagellate</name>
    <name type="synonym">Zooxanthella microadriatica</name>
    <dbReference type="NCBI Taxonomy" id="2951"/>
    <lineage>
        <taxon>Eukaryota</taxon>
        <taxon>Sar</taxon>
        <taxon>Alveolata</taxon>
        <taxon>Dinophyceae</taxon>
        <taxon>Suessiales</taxon>
        <taxon>Symbiodiniaceae</taxon>
        <taxon>Symbiodinium</taxon>
    </lineage>
</organism>
<proteinExistence type="predicted"/>